<dbReference type="Proteomes" id="UP001179952">
    <property type="component" value="Unassembled WGS sequence"/>
</dbReference>
<dbReference type="AlphaFoldDB" id="A0AAV9BI19"/>
<proteinExistence type="predicted"/>
<dbReference type="GO" id="GO:0009694">
    <property type="term" value="P:jasmonic acid metabolic process"/>
    <property type="evidence" value="ECO:0007669"/>
    <property type="project" value="TreeGrafter"/>
</dbReference>
<organism evidence="2 3">
    <name type="scientific">Acorus gramineus</name>
    <name type="common">Dwarf sweet flag</name>
    <dbReference type="NCBI Taxonomy" id="55184"/>
    <lineage>
        <taxon>Eukaryota</taxon>
        <taxon>Viridiplantae</taxon>
        <taxon>Streptophyta</taxon>
        <taxon>Embryophyta</taxon>
        <taxon>Tracheophyta</taxon>
        <taxon>Spermatophyta</taxon>
        <taxon>Magnoliopsida</taxon>
        <taxon>Liliopsida</taxon>
        <taxon>Acoraceae</taxon>
        <taxon>Acorus</taxon>
    </lineage>
</organism>
<dbReference type="SUPFAM" id="SSF53474">
    <property type="entry name" value="alpha/beta-Hydrolases"/>
    <property type="match status" value="1"/>
</dbReference>
<dbReference type="EMBL" id="JAUJYN010000003">
    <property type="protein sequence ID" value="KAK1275663.1"/>
    <property type="molecule type" value="Genomic_DNA"/>
</dbReference>
<dbReference type="GO" id="GO:0080032">
    <property type="term" value="F:methyl jasmonate esterase activity"/>
    <property type="evidence" value="ECO:0007669"/>
    <property type="project" value="TreeGrafter"/>
</dbReference>
<protein>
    <submittedName>
        <fullName evidence="2">Polyneuridine-aldehyde esterase</fullName>
    </submittedName>
</protein>
<dbReference type="PANTHER" id="PTHR10992:SF1083">
    <property type="entry name" value="METHYLESTERASE 1"/>
    <property type="match status" value="1"/>
</dbReference>
<keyword evidence="1" id="KW-0378">Hydrolase</keyword>
<dbReference type="PANTHER" id="PTHR10992">
    <property type="entry name" value="METHYLESTERASE FAMILY MEMBER"/>
    <property type="match status" value="1"/>
</dbReference>
<reference evidence="2" key="2">
    <citation type="submission" date="2023-06" db="EMBL/GenBank/DDBJ databases">
        <authorList>
            <person name="Ma L."/>
            <person name="Liu K.-W."/>
            <person name="Li Z."/>
            <person name="Hsiao Y.-Y."/>
            <person name="Qi Y."/>
            <person name="Fu T."/>
            <person name="Tang G."/>
            <person name="Zhang D."/>
            <person name="Sun W.-H."/>
            <person name="Liu D.-K."/>
            <person name="Li Y."/>
            <person name="Chen G.-Z."/>
            <person name="Liu X.-D."/>
            <person name="Liao X.-Y."/>
            <person name="Jiang Y.-T."/>
            <person name="Yu X."/>
            <person name="Hao Y."/>
            <person name="Huang J."/>
            <person name="Zhao X.-W."/>
            <person name="Ke S."/>
            <person name="Chen Y.-Y."/>
            <person name="Wu W.-L."/>
            <person name="Hsu J.-L."/>
            <person name="Lin Y.-F."/>
            <person name="Huang M.-D."/>
            <person name="Li C.-Y."/>
            <person name="Huang L."/>
            <person name="Wang Z.-W."/>
            <person name="Zhao X."/>
            <person name="Zhong W.-Y."/>
            <person name="Peng D.-H."/>
            <person name="Ahmad S."/>
            <person name="Lan S."/>
            <person name="Zhang J.-S."/>
            <person name="Tsai W.-C."/>
            <person name="Van De Peer Y."/>
            <person name="Liu Z.-J."/>
        </authorList>
    </citation>
    <scope>NUCLEOTIDE SEQUENCE</scope>
    <source>
        <strain evidence="2">SCP</strain>
        <tissue evidence="2">Leaves</tissue>
    </source>
</reference>
<dbReference type="GO" id="GO:0009696">
    <property type="term" value="P:salicylic acid metabolic process"/>
    <property type="evidence" value="ECO:0007669"/>
    <property type="project" value="TreeGrafter"/>
</dbReference>
<dbReference type="InterPro" id="IPR045889">
    <property type="entry name" value="MES/HNL"/>
</dbReference>
<gene>
    <name evidence="2" type="ORF">QJS04_geneDACA016088</name>
</gene>
<evidence type="ECO:0000313" key="3">
    <source>
        <dbReference type="Proteomes" id="UP001179952"/>
    </source>
</evidence>
<evidence type="ECO:0000313" key="2">
    <source>
        <dbReference type="EMBL" id="KAK1275663.1"/>
    </source>
</evidence>
<dbReference type="Gene3D" id="3.40.50.1820">
    <property type="entry name" value="alpha/beta hydrolase"/>
    <property type="match status" value="1"/>
</dbReference>
<keyword evidence="3" id="KW-1185">Reference proteome</keyword>
<dbReference type="GO" id="GO:0080031">
    <property type="term" value="F:methyl salicylate esterase activity"/>
    <property type="evidence" value="ECO:0007669"/>
    <property type="project" value="TreeGrafter"/>
</dbReference>
<name>A0AAV9BI19_ACOGR</name>
<dbReference type="GO" id="GO:0080030">
    <property type="term" value="F:methyl indole-3-acetate esterase activity"/>
    <property type="evidence" value="ECO:0007669"/>
    <property type="project" value="TreeGrafter"/>
</dbReference>
<evidence type="ECO:0000256" key="1">
    <source>
        <dbReference type="ARBA" id="ARBA00022801"/>
    </source>
</evidence>
<reference evidence="2" key="1">
    <citation type="journal article" date="2023" name="Nat. Commun.">
        <title>Diploid and tetraploid genomes of Acorus and the evolution of monocots.</title>
        <authorList>
            <person name="Ma L."/>
            <person name="Liu K.W."/>
            <person name="Li Z."/>
            <person name="Hsiao Y.Y."/>
            <person name="Qi Y."/>
            <person name="Fu T."/>
            <person name="Tang G.D."/>
            <person name="Zhang D."/>
            <person name="Sun W.H."/>
            <person name="Liu D.K."/>
            <person name="Li Y."/>
            <person name="Chen G.Z."/>
            <person name="Liu X.D."/>
            <person name="Liao X.Y."/>
            <person name="Jiang Y.T."/>
            <person name="Yu X."/>
            <person name="Hao Y."/>
            <person name="Huang J."/>
            <person name="Zhao X.W."/>
            <person name="Ke S."/>
            <person name="Chen Y.Y."/>
            <person name="Wu W.L."/>
            <person name="Hsu J.L."/>
            <person name="Lin Y.F."/>
            <person name="Huang M.D."/>
            <person name="Li C.Y."/>
            <person name="Huang L."/>
            <person name="Wang Z.W."/>
            <person name="Zhao X."/>
            <person name="Zhong W.Y."/>
            <person name="Peng D.H."/>
            <person name="Ahmad S."/>
            <person name="Lan S."/>
            <person name="Zhang J.S."/>
            <person name="Tsai W.C."/>
            <person name="Van de Peer Y."/>
            <person name="Liu Z.J."/>
        </authorList>
    </citation>
    <scope>NUCLEOTIDE SEQUENCE</scope>
    <source>
        <strain evidence="2">SCP</strain>
    </source>
</reference>
<sequence length="96" mass="10313">MRSAGHRVTAIDLAASGIHPMRLEEVTAFAEYSTPLMDFLASLPLGESIVLVGHGFRGMSVALAMERFPEKVAVAVFVAAFMLDTSSPPSYVLDQD</sequence>
<accession>A0AAV9BI19</accession>
<dbReference type="InterPro" id="IPR029058">
    <property type="entry name" value="AB_hydrolase_fold"/>
</dbReference>
<comment type="caution">
    <text evidence="2">The sequence shown here is derived from an EMBL/GenBank/DDBJ whole genome shotgun (WGS) entry which is preliminary data.</text>
</comment>